<gene>
    <name evidence="1" type="ORF">GMARGA_LOCUS16103</name>
</gene>
<dbReference type="Proteomes" id="UP000789901">
    <property type="component" value="Unassembled WGS sequence"/>
</dbReference>
<dbReference type="Gene3D" id="3.30.40.10">
    <property type="entry name" value="Zinc/RING finger domain, C3HC4 (zinc finger)"/>
    <property type="match status" value="1"/>
</dbReference>
<dbReference type="InterPro" id="IPR013083">
    <property type="entry name" value="Znf_RING/FYVE/PHD"/>
</dbReference>
<keyword evidence="2" id="KW-1185">Reference proteome</keyword>
<dbReference type="SUPFAM" id="SSF57850">
    <property type="entry name" value="RING/U-box"/>
    <property type="match status" value="1"/>
</dbReference>
<feature type="non-terminal residue" evidence="1">
    <location>
        <position position="267"/>
    </location>
</feature>
<sequence>MKHDAVQNIEVTELPPCKICNKKILTVNFESFTILPCGHAYHRKYIEKNFLLIEENKCPIPDCDKIVDPVISERRFSESSQSSGTLAIANMLGNNFGLNLSMNVSPLLPLFNETTQKKRTSKKAKKVSGEKVSSTLKQLIEELLINNPVVGRSSEETDASHGLITSYFDFGKALYNRYKELKPTYGKDGARALVKSEVRKEIPEAKFSNDAFKKRMERARKMFKIFNTIGKEKIVRVKSIPPGFILNLTVDDTDYVIAEVLKGSGSA</sequence>
<evidence type="ECO:0000313" key="2">
    <source>
        <dbReference type="Proteomes" id="UP000789901"/>
    </source>
</evidence>
<dbReference type="EMBL" id="CAJVQB010011510">
    <property type="protein sequence ID" value="CAG8748258.1"/>
    <property type="molecule type" value="Genomic_DNA"/>
</dbReference>
<accession>A0ABN7V9Q6</accession>
<protein>
    <submittedName>
        <fullName evidence="1">37042_t:CDS:1</fullName>
    </submittedName>
</protein>
<evidence type="ECO:0000313" key="1">
    <source>
        <dbReference type="EMBL" id="CAG8748258.1"/>
    </source>
</evidence>
<comment type="caution">
    <text evidence="1">The sequence shown here is derived from an EMBL/GenBank/DDBJ whole genome shotgun (WGS) entry which is preliminary data.</text>
</comment>
<name>A0ABN7V9Q6_GIGMA</name>
<reference evidence="1 2" key="1">
    <citation type="submission" date="2021-06" db="EMBL/GenBank/DDBJ databases">
        <authorList>
            <person name="Kallberg Y."/>
            <person name="Tangrot J."/>
            <person name="Rosling A."/>
        </authorList>
    </citation>
    <scope>NUCLEOTIDE SEQUENCE [LARGE SCALE GENOMIC DNA]</scope>
    <source>
        <strain evidence="1 2">120-4 pot B 10/14</strain>
    </source>
</reference>
<organism evidence="1 2">
    <name type="scientific">Gigaspora margarita</name>
    <dbReference type="NCBI Taxonomy" id="4874"/>
    <lineage>
        <taxon>Eukaryota</taxon>
        <taxon>Fungi</taxon>
        <taxon>Fungi incertae sedis</taxon>
        <taxon>Mucoromycota</taxon>
        <taxon>Glomeromycotina</taxon>
        <taxon>Glomeromycetes</taxon>
        <taxon>Diversisporales</taxon>
        <taxon>Gigasporaceae</taxon>
        <taxon>Gigaspora</taxon>
    </lineage>
</organism>
<proteinExistence type="predicted"/>